<organism evidence="3 4">
    <name type="scientific">Sphingobium limneticum</name>
    <dbReference type="NCBI Taxonomy" id="1007511"/>
    <lineage>
        <taxon>Bacteria</taxon>
        <taxon>Pseudomonadati</taxon>
        <taxon>Pseudomonadota</taxon>
        <taxon>Alphaproteobacteria</taxon>
        <taxon>Sphingomonadales</taxon>
        <taxon>Sphingomonadaceae</taxon>
        <taxon>Sphingobium</taxon>
    </lineage>
</organism>
<sequence>MPLNNAQIRYFDSNILRLTAESRKQYHAQVDRLVEDLRANIRDQTELKVTRVFKAGSFAKFTILQKTSIDPVDVDVIFYIAGQSIDASSLAGLSDKIFELLVKQYPNKSVADFELQRKAATVKFVRSGLSVDIVPVIEIAGRPGFGWQFDIHDGSRVLTNPPGQIQFVRDRKTQDGDFRTLVRMAKKWRNFAELKPLKSFAIELIMAHVVAINGSGGSIEHRFRNFLLYIAQSGLKEKIQFPENEAPFGSFSDPVVVLDPVYSLNNVTSRISEAERVEIVKAAEDAWYAAQFASAENDNDLWKDLFGKKFRVED</sequence>
<dbReference type="SUPFAM" id="SSF81301">
    <property type="entry name" value="Nucleotidyltransferase"/>
    <property type="match status" value="1"/>
</dbReference>
<accession>A0A5J5HSD6</accession>
<dbReference type="InterPro" id="IPR053445">
    <property type="entry name" value="CBASS_cN_synthase"/>
</dbReference>
<dbReference type="NCBIfam" id="NF041116">
    <property type="entry name" value="CBASS_cyclase_a"/>
    <property type="match status" value="1"/>
</dbReference>
<dbReference type="InterPro" id="IPR043519">
    <property type="entry name" value="NT_sf"/>
</dbReference>
<dbReference type="RefSeq" id="WP_120253492.1">
    <property type="nucleotide sequence ID" value="NZ_VYQA01000019.1"/>
</dbReference>
<reference evidence="4 5" key="1">
    <citation type="submission" date="2019-09" db="EMBL/GenBank/DDBJ databases">
        <authorList>
            <person name="Feng G."/>
        </authorList>
    </citation>
    <scope>NUCLEOTIDE SEQUENCE [LARGE SCALE GENOMIC DNA]</scope>
    <source>
        <strain evidence="3 4">KACC 19283</strain>
        <strain evidence="2 5">KACC 19284</strain>
    </source>
</reference>
<keyword evidence="3" id="KW-0808">Transferase</keyword>
<dbReference type="EMBL" id="VYQB01000019">
    <property type="protein sequence ID" value="KAA9012974.1"/>
    <property type="molecule type" value="Genomic_DNA"/>
</dbReference>
<dbReference type="Proteomes" id="UP000325933">
    <property type="component" value="Unassembled WGS sequence"/>
</dbReference>
<evidence type="ECO:0000313" key="5">
    <source>
        <dbReference type="Proteomes" id="UP000326364"/>
    </source>
</evidence>
<name>A0A5J5HSD6_9SPHN</name>
<evidence type="ECO:0000313" key="3">
    <source>
        <dbReference type="EMBL" id="KAA9025220.1"/>
    </source>
</evidence>
<dbReference type="CDD" id="cd05400">
    <property type="entry name" value="NT_2-5OAS_ClassI-CCAase"/>
    <property type="match status" value="1"/>
</dbReference>
<dbReference type="GO" id="GO:0051607">
    <property type="term" value="P:defense response to virus"/>
    <property type="evidence" value="ECO:0007669"/>
    <property type="project" value="UniProtKB-KW"/>
</dbReference>
<keyword evidence="5" id="KW-1185">Reference proteome</keyword>
<proteinExistence type="predicted"/>
<dbReference type="EMBL" id="VYQA01000019">
    <property type="protein sequence ID" value="KAA9025220.1"/>
    <property type="molecule type" value="Genomic_DNA"/>
</dbReference>
<dbReference type="InterPro" id="IPR006116">
    <property type="entry name" value="NT_2-5OAS_ClassI-CCAase"/>
</dbReference>
<dbReference type="Proteomes" id="UP000326364">
    <property type="component" value="Unassembled WGS sequence"/>
</dbReference>
<evidence type="ECO:0000313" key="2">
    <source>
        <dbReference type="EMBL" id="KAA9012974.1"/>
    </source>
</evidence>
<keyword evidence="1" id="KW-0051">Antiviral defense</keyword>
<protein>
    <submittedName>
        <fullName evidence="3">Nucleotidyltransferase</fullName>
    </submittedName>
</protein>
<evidence type="ECO:0000256" key="1">
    <source>
        <dbReference type="ARBA" id="ARBA00023118"/>
    </source>
</evidence>
<dbReference type="Gene3D" id="1.10.1410.20">
    <property type="entry name" value="2'-5'-oligoadenylate synthetase 1, domain 2"/>
    <property type="match status" value="1"/>
</dbReference>
<comment type="caution">
    <text evidence="3">The sequence shown here is derived from an EMBL/GenBank/DDBJ whole genome shotgun (WGS) entry which is preliminary data.</text>
</comment>
<dbReference type="GO" id="GO:0016779">
    <property type="term" value="F:nucleotidyltransferase activity"/>
    <property type="evidence" value="ECO:0007669"/>
    <property type="project" value="InterPro"/>
</dbReference>
<dbReference type="AlphaFoldDB" id="A0A5J5HSD6"/>
<dbReference type="Pfam" id="PF18144">
    <property type="entry name" value="SMODS"/>
    <property type="match status" value="1"/>
</dbReference>
<gene>
    <name evidence="3" type="ORF">F4U95_20295</name>
    <name evidence="2" type="ORF">F4U96_20170</name>
</gene>
<dbReference type="Gene3D" id="3.30.460.10">
    <property type="entry name" value="Beta Polymerase, domain 2"/>
    <property type="match status" value="1"/>
</dbReference>
<evidence type="ECO:0000313" key="4">
    <source>
        <dbReference type="Proteomes" id="UP000325933"/>
    </source>
</evidence>